<dbReference type="AlphaFoldDB" id="A0A6C0BXL9"/>
<accession>A0A6C0BXL9</accession>
<evidence type="ECO:0000313" key="1">
    <source>
        <dbReference type="EMBL" id="QHS96284.1"/>
    </source>
</evidence>
<protein>
    <submittedName>
        <fullName evidence="1">Uncharacterized protein</fullName>
    </submittedName>
</protein>
<sequence>MRIIPSVAVCILFTPLAWKYNNYRAVAITVNGLLCHMNESQIQLKYNDIIWNIIFTFYTCIKSPVVIKYQALMGAIFLINVKLYEINKISRPISECIHVFGVQLIGAFCLFKDIKKIDMN</sequence>
<dbReference type="EMBL" id="MN739271">
    <property type="protein sequence ID" value="QHS96284.1"/>
    <property type="molecule type" value="Genomic_DNA"/>
</dbReference>
<organism evidence="1">
    <name type="scientific">viral metagenome</name>
    <dbReference type="NCBI Taxonomy" id="1070528"/>
    <lineage>
        <taxon>unclassified sequences</taxon>
        <taxon>metagenomes</taxon>
        <taxon>organismal metagenomes</taxon>
    </lineage>
</organism>
<proteinExistence type="predicted"/>
<reference evidence="1" key="1">
    <citation type="journal article" date="2020" name="Nature">
        <title>Giant virus diversity and host interactions through global metagenomics.</title>
        <authorList>
            <person name="Schulz F."/>
            <person name="Roux S."/>
            <person name="Paez-Espino D."/>
            <person name="Jungbluth S."/>
            <person name="Walsh D.A."/>
            <person name="Denef V.J."/>
            <person name="McMahon K.D."/>
            <person name="Konstantinidis K.T."/>
            <person name="Eloe-Fadrosh E.A."/>
            <person name="Kyrpides N.C."/>
            <person name="Woyke T."/>
        </authorList>
    </citation>
    <scope>NUCLEOTIDE SEQUENCE</scope>
    <source>
        <strain evidence="1">GVMAG-M-3300020166-18</strain>
    </source>
</reference>
<name>A0A6C0BXL9_9ZZZZ</name>